<evidence type="ECO:0000313" key="2">
    <source>
        <dbReference type="EMBL" id="GMF47719.1"/>
    </source>
</evidence>
<dbReference type="InterPro" id="IPR002514">
    <property type="entry name" value="Transposase_8"/>
</dbReference>
<accession>A0A9W6XY41</accession>
<protein>
    <submittedName>
        <fullName evidence="2">Unnamed protein product</fullName>
    </submittedName>
</protein>
<evidence type="ECO:0000313" key="3">
    <source>
        <dbReference type="Proteomes" id="UP001165121"/>
    </source>
</evidence>
<proteinExistence type="predicted"/>
<dbReference type="GO" id="GO:0004803">
    <property type="term" value="F:transposase activity"/>
    <property type="evidence" value="ECO:0007669"/>
    <property type="project" value="InterPro"/>
</dbReference>
<dbReference type="InterPro" id="IPR036397">
    <property type="entry name" value="RNaseH_sf"/>
</dbReference>
<dbReference type="GO" id="GO:0006313">
    <property type="term" value="P:DNA transposition"/>
    <property type="evidence" value="ECO:0007669"/>
    <property type="project" value="InterPro"/>
</dbReference>
<dbReference type="InterPro" id="IPR038717">
    <property type="entry name" value="Tc1-like_DDE_dom"/>
</dbReference>
<dbReference type="InterPro" id="IPR009057">
    <property type="entry name" value="Homeodomain-like_sf"/>
</dbReference>
<gene>
    <name evidence="2" type="ORF">Pfra01_001815000</name>
</gene>
<name>A0A9W6XY41_9STRA</name>
<dbReference type="SUPFAM" id="SSF46689">
    <property type="entry name" value="Homeodomain-like"/>
    <property type="match status" value="1"/>
</dbReference>
<dbReference type="NCBIfam" id="NF033545">
    <property type="entry name" value="transpos_IS630"/>
    <property type="match status" value="1"/>
</dbReference>
<dbReference type="InterPro" id="IPR047655">
    <property type="entry name" value="Transpos_IS630-like"/>
</dbReference>
<dbReference type="PANTHER" id="PTHR46564">
    <property type="entry name" value="TRANSPOSASE"/>
    <property type="match status" value="1"/>
</dbReference>
<organism evidence="2 3">
    <name type="scientific">Phytophthora fragariaefolia</name>
    <dbReference type="NCBI Taxonomy" id="1490495"/>
    <lineage>
        <taxon>Eukaryota</taxon>
        <taxon>Sar</taxon>
        <taxon>Stramenopiles</taxon>
        <taxon>Oomycota</taxon>
        <taxon>Peronosporomycetes</taxon>
        <taxon>Peronosporales</taxon>
        <taxon>Peronosporaceae</taxon>
        <taxon>Phytophthora</taxon>
    </lineage>
</organism>
<dbReference type="EMBL" id="BSXT01002191">
    <property type="protein sequence ID" value="GMF47719.1"/>
    <property type="molecule type" value="Genomic_DNA"/>
</dbReference>
<dbReference type="Pfam" id="PF01527">
    <property type="entry name" value="HTH_Tnp_1"/>
    <property type="match status" value="1"/>
</dbReference>
<dbReference type="Pfam" id="PF13358">
    <property type="entry name" value="DDE_3"/>
    <property type="match status" value="1"/>
</dbReference>
<dbReference type="AlphaFoldDB" id="A0A9W6XY41"/>
<keyword evidence="3" id="KW-1185">Reference proteome</keyword>
<dbReference type="GO" id="GO:0003677">
    <property type="term" value="F:DNA binding"/>
    <property type="evidence" value="ECO:0007669"/>
    <property type="project" value="InterPro"/>
</dbReference>
<feature type="domain" description="Tc1-like transposase DDE" evidence="1">
    <location>
        <begin position="178"/>
        <end position="316"/>
    </location>
</feature>
<sequence>MPAERGPIALTSAFEPSTAPAKSTMPRRYARYALQTKLRILEVARRGGVWEETAEELGVNYNTARAWVRQHVRRGEAVTTRPRGGKRGGKITDAVVAFWHGKLRDDPDLTLRQLADALEHELDVVVFPQTVKNHVDGACFTLKQMHKEPQYMNTMVNKQKRSDYLAQLQQYQAMGKVIRYMDETNFNLWSSRTRGRSLRGRRAVKKVFASGCQTMQVIACISENGLVNFETKFGSNRHANTNDFIRALLRHVRDSSELSLPDVVLVLDNVPYHCRAEKIFEEDEFLEGKLLRHGPYSPMLNPIENVFSTFKSSVKAFMRESRLELLPFLKE</sequence>
<dbReference type="OrthoDB" id="121647at2759"/>
<dbReference type="PANTHER" id="PTHR46564:SF1">
    <property type="entry name" value="TRANSPOSASE"/>
    <property type="match status" value="1"/>
</dbReference>
<dbReference type="Proteomes" id="UP001165121">
    <property type="component" value="Unassembled WGS sequence"/>
</dbReference>
<reference evidence="2" key="1">
    <citation type="submission" date="2023-04" db="EMBL/GenBank/DDBJ databases">
        <title>Phytophthora fragariaefolia NBRC 109709.</title>
        <authorList>
            <person name="Ichikawa N."/>
            <person name="Sato H."/>
            <person name="Tonouchi N."/>
        </authorList>
    </citation>
    <scope>NUCLEOTIDE SEQUENCE</scope>
    <source>
        <strain evidence="2">NBRC 109709</strain>
    </source>
</reference>
<dbReference type="Gene3D" id="3.30.420.10">
    <property type="entry name" value="Ribonuclease H-like superfamily/Ribonuclease H"/>
    <property type="match status" value="1"/>
</dbReference>
<evidence type="ECO:0000259" key="1">
    <source>
        <dbReference type="Pfam" id="PF13358"/>
    </source>
</evidence>
<comment type="caution">
    <text evidence="2">The sequence shown here is derived from an EMBL/GenBank/DDBJ whole genome shotgun (WGS) entry which is preliminary data.</text>
</comment>